<feature type="domain" description="HTH cro/C1-type" evidence="2">
    <location>
        <begin position="17"/>
        <end position="72"/>
    </location>
</feature>
<dbReference type="CDD" id="cd00093">
    <property type="entry name" value="HTH_XRE"/>
    <property type="match status" value="1"/>
</dbReference>
<keyword evidence="1" id="KW-0472">Membrane</keyword>
<protein>
    <submittedName>
        <fullName evidence="3">Transcriptional regulator with XRE-family HTH domain</fullName>
    </submittedName>
</protein>
<accession>A0A841CDB4</accession>
<gene>
    <name evidence="3" type="ORF">FHS29_000316</name>
</gene>
<organism evidence="3 4">
    <name type="scientific">Saccharothrix tamanrassetensis</name>
    <dbReference type="NCBI Taxonomy" id="1051531"/>
    <lineage>
        <taxon>Bacteria</taxon>
        <taxon>Bacillati</taxon>
        <taxon>Actinomycetota</taxon>
        <taxon>Actinomycetes</taxon>
        <taxon>Pseudonocardiales</taxon>
        <taxon>Pseudonocardiaceae</taxon>
        <taxon>Saccharothrix</taxon>
    </lineage>
</organism>
<dbReference type="Pfam" id="PF13560">
    <property type="entry name" value="HTH_31"/>
    <property type="match status" value="1"/>
</dbReference>
<evidence type="ECO:0000313" key="4">
    <source>
        <dbReference type="Proteomes" id="UP000547510"/>
    </source>
</evidence>
<reference evidence="3 4" key="1">
    <citation type="submission" date="2020-08" db="EMBL/GenBank/DDBJ databases">
        <title>Genomic Encyclopedia of Type Strains, Phase III (KMG-III): the genomes of soil and plant-associated and newly described type strains.</title>
        <authorList>
            <person name="Whitman W."/>
        </authorList>
    </citation>
    <scope>NUCLEOTIDE SEQUENCE [LARGE SCALE GENOMIC DNA]</scope>
    <source>
        <strain evidence="3 4">CECT 8640</strain>
    </source>
</reference>
<dbReference type="SUPFAM" id="SSF47413">
    <property type="entry name" value="lambda repressor-like DNA-binding domains"/>
    <property type="match status" value="1"/>
</dbReference>
<sequence>MRNDDSRTRLARFAHELQDLRRQRGGIPVAELARQAGYGRTVVSQAFNGSKLPTWEVIEDLVHALGGDKELWREKWAYVKADPQAPLGHDAATPPPRTDDAPAVRRHRWPLVTGTLVAAAAVVAALLLIRPWSRSGSETSGDGDMRCMEVVARDIRVFRSADSDEAWTNWPQGTKFRADTRNRTDKRYRTVLPDGRDGWVTADSKFIRAAQNCPPGP</sequence>
<name>A0A841CDB4_9PSEU</name>
<dbReference type="PROSITE" id="PS50943">
    <property type="entry name" value="HTH_CROC1"/>
    <property type="match status" value="1"/>
</dbReference>
<evidence type="ECO:0000259" key="2">
    <source>
        <dbReference type="PROSITE" id="PS50943"/>
    </source>
</evidence>
<evidence type="ECO:0000313" key="3">
    <source>
        <dbReference type="EMBL" id="MBB5953746.1"/>
    </source>
</evidence>
<dbReference type="Gene3D" id="1.10.260.40">
    <property type="entry name" value="lambda repressor-like DNA-binding domains"/>
    <property type="match status" value="1"/>
</dbReference>
<dbReference type="EMBL" id="JACHJN010000001">
    <property type="protein sequence ID" value="MBB5953746.1"/>
    <property type="molecule type" value="Genomic_DNA"/>
</dbReference>
<dbReference type="GO" id="GO:0003677">
    <property type="term" value="F:DNA binding"/>
    <property type="evidence" value="ECO:0007669"/>
    <property type="project" value="InterPro"/>
</dbReference>
<keyword evidence="4" id="KW-1185">Reference proteome</keyword>
<dbReference type="RefSeq" id="WP_184687510.1">
    <property type="nucleotide sequence ID" value="NZ_JACHJN010000001.1"/>
</dbReference>
<keyword evidence="1" id="KW-1133">Transmembrane helix</keyword>
<dbReference type="Proteomes" id="UP000547510">
    <property type="component" value="Unassembled WGS sequence"/>
</dbReference>
<dbReference type="InterPro" id="IPR001387">
    <property type="entry name" value="Cro/C1-type_HTH"/>
</dbReference>
<feature type="transmembrane region" description="Helical" evidence="1">
    <location>
        <begin position="109"/>
        <end position="129"/>
    </location>
</feature>
<comment type="caution">
    <text evidence="3">The sequence shown here is derived from an EMBL/GenBank/DDBJ whole genome shotgun (WGS) entry which is preliminary data.</text>
</comment>
<dbReference type="AlphaFoldDB" id="A0A841CDB4"/>
<proteinExistence type="predicted"/>
<dbReference type="SMART" id="SM00530">
    <property type="entry name" value="HTH_XRE"/>
    <property type="match status" value="1"/>
</dbReference>
<dbReference type="InterPro" id="IPR010982">
    <property type="entry name" value="Lambda_DNA-bd_dom_sf"/>
</dbReference>
<keyword evidence="1" id="KW-0812">Transmembrane</keyword>
<evidence type="ECO:0000256" key="1">
    <source>
        <dbReference type="SAM" id="Phobius"/>
    </source>
</evidence>